<dbReference type="PANTHER" id="PTHR22730:SF6">
    <property type="entry name" value="PROMININ-2"/>
    <property type="match status" value="1"/>
</dbReference>
<evidence type="ECO:0000256" key="7">
    <source>
        <dbReference type="SAM" id="Coils"/>
    </source>
</evidence>
<dbReference type="OrthoDB" id="6229420at2759"/>
<reference evidence="10" key="1">
    <citation type="submission" date="2021-01" db="EMBL/GenBank/DDBJ databases">
        <authorList>
            <person name="Zahm M."/>
            <person name="Roques C."/>
            <person name="Cabau C."/>
            <person name="Klopp C."/>
            <person name="Donnadieu C."/>
            <person name="Jouanno E."/>
            <person name="Lampietro C."/>
            <person name="Louis A."/>
            <person name="Herpin A."/>
            <person name="Echchiki A."/>
            <person name="Berthelot C."/>
            <person name="Parey E."/>
            <person name="Roest-Crollius H."/>
            <person name="Braasch I."/>
            <person name="Postlethwait J."/>
            <person name="Bobe J."/>
            <person name="Montfort J."/>
            <person name="Bouchez O."/>
            <person name="Begum T."/>
            <person name="Mejri S."/>
            <person name="Adams A."/>
            <person name="Chen W.-J."/>
            <person name="Guiguen Y."/>
        </authorList>
    </citation>
    <scope>NUCLEOTIDE SEQUENCE</scope>
    <source>
        <tissue evidence="10">Blood</tissue>
    </source>
</reference>
<feature type="coiled-coil region" evidence="7">
    <location>
        <begin position="650"/>
        <end position="681"/>
    </location>
</feature>
<dbReference type="EMBL" id="JAERUA010000004">
    <property type="protein sequence ID" value="KAI1901100.1"/>
    <property type="molecule type" value="Genomic_DNA"/>
</dbReference>
<dbReference type="GO" id="GO:0005929">
    <property type="term" value="C:cilium"/>
    <property type="evidence" value="ECO:0007669"/>
    <property type="project" value="TreeGrafter"/>
</dbReference>
<sequence length="845" mass="94327">MAFLGGAGAVLLLVLVTRHCCADATQHCSTSDQLTFVKLAQTASQPVPSTAGSLAPLYRFAHSFLHSVQPNAFPQDVVRGVLNSGEVDVPEVVRYEAGYLVCLILAILYLILMPVAGGILACRHCHGNKDQSNQSSMSPWHYWGITMATCLAAITIILLAGVILAFTANNRARENMEPSLNHLQATLRHMDRAFYSISEKMDIVIDEYSVPKADIESKLKGVGEDIGQRIMASSDHMVRKAFLDLSISVRDALESGRNLQTMETLRVAMQDRQMVMENDLQKLKADLQAINQACPSCNIPDQQLEIDADYKEIPSRQRELSKLLPETKFSTLVDQGKRSFNEIPQTCQRQVAPTVKALVENLEETGESLKNSSQQFPSLRSFSELAAELEGQVERYSDDLDYYDYQRWAVAVAFCTVILLIVVLIAIALILGLPALGLPTQYCPTSCLWYAHSEGRLENMAITLLKAAMGLTFIFSWLFIILVFVTLLFGGNAHTLGCRSWRNGELFEFFDQSDELFSSLNLTESNSTDSNTTSVQQLDLNTAEIYTGCKTGKSLFDSMQLQQLFDMGDFLNLTKYMLRFRQNAHNLSVDLGGVELLSAEGKHSIKSFRESGIDTIQYESAKLLLSRPVVKTNLSAFAGQLEKTAQEQSNETTKKSLQSMADKAREVNREAELQRRDARKMTTHVNAMSVISANFKGNIDRAMHSIQLTQEALHKQVPFVVGNVSECMLQKGEACLRLYLDWVRHAILNEVLECGWLAVSLDNIHRSVCENVVDPWNAFWLCLGWCCVFLVPAVVFSFYTAEHLQPVVFTPSEKNASVDPKEKPKKQNTEPNIYVTLTDICKTNQ</sequence>
<evidence type="ECO:0000256" key="8">
    <source>
        <dbReference type="SAM" id="Phobius"/>
    </source>
</evidence>
<keyword evidence="6" id="KW-0325">Glycoprotein</keyword>
<keyword evidence="11" id="KW-1185">Reference proteome</keyword>
<evidence type="ECO:0000313" key="10">
    <source>
        <dbReference type="EMBL" id="KAI1901100.1"/>
    </source>
</evidence>
<keyword evidence="5 8" id="KW-0472">Membrane</keyword>
<comment type="caution">
    <text evidence="10">The sequence shown here is derived from an EMBL/GenBank/DDBJ whole genome shotgun (WGS) entry which is preliminary data.</text>
</comment>
<feature type="transmembrane region" description="Helical" evidence="8">
    <location>
        <begin position="778"/>
        <end position="799"/>
    </location>
</feature>
<dbReference type="AlphaFoldDB" id="A0A8T3DXK5"/>
<evidence type="ECO:0000256" key="6">
    <source>
        <dbReference type="ARBA" id="ARBA00023180"/>
    </source>
</evidence>
<comment type="similarity">
    <text evidence="2">Belongs to the prominin family.</text>
</comment>
<gene>
    <name evidence="10" type="ORF">AGOR_G00056710</name>
</gene>
<dbReference type="InterPro" id="IPR008795">
    <property type="entry name" value="Prominin"/>
</dbReference>
<feature type="transmembrane region" description="Helical" evidence="8">
    <location>
        <begin position="464"/>
        <end position="489"/>
    </location>
</feature>
<evidence type="ECO:0000256" key="2">
    <source>
        <dbReference type="ARBA" id="ARBA00006058"/>
    </source>
</evidence>
<feature type="transmembrane region" description="Helical" evidence="8">
    <location>
        <begin position="408"/>
        <end position="431"/>
    </location>
</feature>
<keyword evidence="9" id="KW-0732">Signal</keyword>
<evidence type="ECO:0000256" key="1">
    <source>
        <dbReference type="ARBA" id="ARBA00004475"/>
    </source>
</evidence>
<keyword evidence="3 8" id="KW-0812">Transmembrane</keyword>
<dbReference type="GO" id="GO:0016324">
    <property type="term" value="C:apical plasma membrane"/>
    <property type="evidence" value="ECO:0007669"/>
    <property type="project" value="TreeGrafter"/>
</dbReference>
<keyword evidence="7" id="KW-0175">Coiled coil</keyword>
<evidence type="ECO:0008006" key="12">
    <source>
        <dbReference type="Google" id="ProtNLM"/>
    </source>
</evidence>
<organism evidence="10 11">
    <name type="scientific">Albula goreensis</name>
    <dbReference type="NCBI Taxonomy" id="1534307"/>
    <lineage>
        <taxon>Eukaryota</taxon>
        <taxon>Metazoa</taxon>
        <taxon>Chordata</taxon>
        <taxon>Craniata</taxon>
        <taxon>Vertebrata</taxon>
        <taxon>Euteleostomi</taxon>
        <taxon>Actinopterygii</taxon>
        <taxon>Neopterygii</taxon>
        <taxon>Teleostei</taxon>
        <taxon>Albuliformes</taxon>
        <taxon>Albulidae</taxon>
        <taxon>Albula</taxon>
    </lineage>
</organism>
<feature type="transmembrane region" description="Helical" evidence="8">
    <location>
        <begin position="142"/>
        <end position="166"/>
    </location>
</feature>
<proteinExistence type="inferred from homology"/>
<accession>A0A8T3DXK5</accession>
<dbReference type="GO" id="GO:0071914">
    <property type="term" value="C:prominosome"/>
    <property type="evidence" value="ECO:0007669"/>
    <property type="project" value="TreeGrafter"/>
</dbReference>
<dbReference type="GO" id="GO:0031528">
    <property type="term" value="C:microvillus membrane"/>
    <property type="evidence" value="ECO:0007669"/>
    <property type="project" value="UniProtKB-SubCell"/>
</dbReference>
<protein>
    <recommendedName>
        <fullName evidence="12">Prominin-like protein</fullName>
    </recommendedName>
</protein>
<dbReference type="GO" id="GO:0009986">
    <property type="term" value="C:cell surface"/>
    <property type="evidence" value="ECO:0007669"/>
    <property type="project" value="TreeGrafter"/>
</dbReference>
<feature type="signal peptide" evidence="9">
    <location>
        <begin position="1"/>
        <end position="22"/>
    </location>
</feature>
<dbReference type="GO" id="GO:0015485">
    <property type="term" value="F:cholesterol binding"/>
    <property type="evidence" value="ECO:0007669"/>
    <property type="project" value="TreeGrafter"/>
</dbReference>
<name>A0A8T3DXK5_9TELE</name>
<feature type="chain" id="PRO_5035885858" description="Prominin-like protein" evidence="9">
    <location>
        <begin position="23"/>
        <end position="845"/>
    </location>
</feature>
<keyword evidence="4 8" id="KW-1133">Transmembrane helix</keyword>
<evidence type="ECO:0000313" key="11">
    <source>
        <dbReference type="Proteomes" id="UP000829720"/>
    </source>
</evidence>
<evidence type="ECO:0000256" key="4">
    <source>
        <dbReference type="ARBA" id="ARBA00022989"/>
    </source>
</evidence>
<comment type="subcellular location">
    <subcellularLocation>
        <location evidence="1">Cell projection</location>
        <location evidence="1">Microvillus membrane</location>
        <topology evidence="1">Multi-pass membrane protein</topology>
    </subcellularLocation>
</comment>
<feature type="transmembrane region" description="Helical" evidence="8">
    <location>
        <begin position="97"/>
        <end position="121"/>
    </location>
</feature>
<dbReference type="Pfam" id="PF05478">
    <property type="entry name" value="Prominin"/>
    <property type="match status" value="1"/>
</dbReference>
<dbReference type="Proteomes" id="UP000829720">
    <property type="component" value="Unassembled WGS sequence"/>
</dbReference>
<evidence type="ECO:0000256" key="3">
    <source>
        <dbReference type="ARBA" id="ARBA00022692"/>
    </source>
</evidence>
<evidence type="ECO:0000256" key="5">
    <source>
        <dbReference type="ARBA" id="ARBA00023136"/>
    </source>
</evidence>
<evidence type="ECO:0000256" key="9">
    <source>
        <dbReference type="SAM" id="SignalP"/>
    </source>
</evidence>
<dbReference type="PANTHER" id="PTHR22730">
    <property type="entry name" value="PROMININ PROM PROTEIN"/>
    <property type="match status" value="1"/>
</dbReference>